<dbReference type="OrthoDB" id="9985568at2"/>
<protein>
    <submittedName>
        <fullName evidence="1">Uncharacterized protein</fullName>
    </submittedName>
</protein>
<dbReference type="PATRIC" id="fig|466.6.peg.898"/>
<accession>A0A0W0WBH4</accession>
<organism evidence="1 2">
    <name type="scientific">Legionella maceachernii</name>
    <dbReference type="NCBI Taxonomy" id="466"/>
    <lineage>
        <taxon>Bacteria</taxon>
        <taxon>Pseudomonadati</taxon>
        <taxon>Pseudomonadota</taxon>
        <taxon>Gammaproteobacteria</taxon>
        <taxon>Legionellales</taxon>
        <taxon>Legionellaceae</taxon>
        <taxon>Legionella</taxon>
    </lineage>
</organism>
<dbReference type="Proteomes" id="UP000054908">
    <property type="component" value="Unassembled WGS sequence"/>
</dbReference>
<gene>
    <name evidence="1" type="ORF">Lmac_0841</name>
</gene>
<keyword evidence="2" id="KW-1185">Reference proteome</keyword>
<proteinExistence type="predicted"/>
<sequence length="132" mass="13999">MTTQYKLQKDIAGYNGFGLQFSDQKFNVTLAANTAQTVTVPSSGSIGAPLNQINKFLAIVDVFNATSEGQVWCANNDTAAVPVGGTFAATTSDMIVQNKDYARQVNAGDVLSFISAEADTDICVMFYALPAN</sequence>
<dbReference type="STRING" id="466.Lmac_0841"/>
<reference evidence="1 2" key="1">
    <citation type="submission" date="2015-11" db="EMBL/GenBank/DDBJ databases">
        <title>Genomic analysis of 38 Legionella species identifies large and diverse effector repertoires.</title>
        <authorList>
            <person name="Burstein D."/>
            <person name="Amaro F."/>
            <person name="Zusman T."/>
            <person name="Lifshitz Z."/>
            <person name="Cohen O."/>
            <person name="Gilbert J.A."/>
            <person name="Pupko T."/>
            <person name="Shuman H.A."/>
            <person name="Segal G."/>
        </authorList>
    </citation>
    <scope>NUCLEOTIDE SEQUENCE [LARGE SCALE GENOMIC DNA]</scope>
    <source>
        <strain evidence="1 2">PX-1-G2-E2</strain>
    </source>
</reference>
<dbReference type="EMBL" id="LNYL01000022">
    <property type="protein sequence ID" value="KTD29666.1"/>
    <property type="molecule type" value="Genomic_DNA"/>
</dbReference>
<name>A0A0W0WBH4_9GAMM</name>
<evidence type="ECO:0000313" key="1">
    <source>
        <dbReference type="EMBL" id="KTD29666.1"/>
    </source>
</evidence>
<dbReference type="RefSeq" id="WP_058451652.1">
    <property type="nucleotide sequence ID" value="NZ_CAAAIB010000015.1"/>
</dbReference>
<evidence type="ECO:0000313" key="2">
    <source>
        <dbReference type="Proteomes" id="UP000054908"/>
    </source>
</evidence>
<comment type="caution">
    <text evidence="1">The sequence shown here is derived from an EMBL/GenBank/DDBJ whole genome shotgun (WGS) entry which is preliminary data.</text>
</comment>
<dbReference type="AlphaFoldDB" id="A0A0W0WBH4"/>